<protein>
    <recommendedName>
        <fullName evidence="11">Type 3 secretion system ATPase</fullName>
        <ecNumber evidence="10">7.4.2.8</ecNumber>
    </recommendedName>
</protein>
<keyword evidence="2" id="KW-0813">Transport</keyword>
<evidence type="ECO:0000313" key="15">
    <source>
        <dbReference type="Proteomes" id="UP001055247"/>
    </source>
</evidence>
<dbReference type="PROSITE" id="PS00152">
    <property type="entry name" value="ATPASE_ALPHA_BETA"/>
    <property type="match status" value="1"/>
</dbReference>
<dbReference type="GO" id="GO:0008564">
    <property type="term" value="F:protein-exporting ATPase activity"/>
    <property type="evidence" value="ECO:0007669"/>
    <property type="project" value="UniProtKB-EC"/>
</dbReference>
<dbReference type="Pfam" id="PF02874">
    <property type="entry name" value="ATP-synt_ab_N"/>
    <property type="match status" value="1"/>
</dbReference>
<evidence type="ECO:0000256" key="3">
    <source>
        <dbReference type="ARBA" id="ARBA00022490"/>
    </source>
</evidence>
<comment type="catalytic activity">
    <reaction evidence="12">
        <text>ATP + H2O + cellular proteinSide 1 = ADP + phosphate + cellular proteinSide 2.</text>
        <dbReference type="EC" id="7.4.2.8"/>
    </reaction>
</comment>
<dbReference type="GO" id="GO:0030254">
    <property type="term" value="P:protein secretion by the type III secretion system"/>
    <property type="evidence" value="ECO:0007669"/>
    <property type="project" value="InterPro"/>
</dbReference>
<evidence type="ECO:0000256" key="6">
    <source>
        <dbReference type="ARBA" id="ARBA00022927"/>
    </source>
</evidence>
<keyword evidence="4" id="KW-0547">Nucleotide-binding</keyword>
<evidence type="ECO:0000256" key="11">
    <source>
        <dbReference type="ARBA" id="ARBA00024442"/>
    </source>
</evidence>
<dbReference type="InterPro" id="IPR004100">
    <property type="entry name" value="ATPase_F1/V1/A1_a/bsu_N"/>
</dbReference>
<reference evidence="14" key="1">
    <citation type="journal article" date="2016" name="Front. Microbiol.">
        <title>Genome Sequence of the Piezophilic, Mesophilic Sulfate-Reducing Bacterium Desulfovibrio indicus J2T.</title>
        <authorList>
            <person name="Cao J."/>
            <person name="Maignien L."/>
            <person name="Shao Z."/>
            <person name="Alain K."/>
            <person name="Jebbar M."/>
        </authorList>
    </citation>
    <scope>NUCLEOTIDE SEQUENCE</scope>
    <source>
        <strain evidence="14">DSM 16372</strain>
    </source>
</reference>
<dbReference type="InterPro" id="IPR000194">
    <property type="entry name" value="ATPase_F1/V1/A1_a/bsu_nucl-bd"/>
</dbReference>
<comment type="similarity">
    <text evidence="9">Belongs to the ATPase alpha/beta chains family. T3SS ATPase subfamily.</text>
</comment>
<dbReference type="InterPro" id="IPR020003">
    <property type="entry name" value="ATPase_a/bsu_AS"/>
</dbReference>
<keyword evidence="7" id="KW-1278">Translocase</keyword>
<dbReference type="SMART" id="SM00382">
    <property type="entry name" value="AAA"/>
    <property type="match status" value="1"/>
</dbReference>
<evidence type="ECO:0000256" key="4">
    <source>
        <dbReference type="ARBA" id="ARBA00022741"/>
    </source>
</evidence>
<accession>A0AAV4ZV88</accession>
<proteinExistence type="inferred from homology"/>
<dbReference type="CDD" id="cd01136">
    <property type="entry name" value="ATPase_flagellum-secretory_path_III"/>
    <property type="match status" value="1"/>
</dbReference>
<dbReference type="GO" id="GO:0030257">
    <property type="term" value="C:type III protein secretion system complex"/>
    <property type="evidence" value="ECO:0007669"/>
    <property type="project" value="InterPro"/>
</dbReference>
<comment type="caution">
    <text evidence="14">The sequence shown here is derived from an EMBL/GenBank/DDBJ whole genome shotgun (WGS) entry which is preliminary data.</text>
</comment>
<evidence type="ECO:0000256" key="5">
    <source>
        <dbReference type="ARBA" id="ARBA00022840"/>
    </source>
</evidence>
<dbReference type="InterPro" id="IPR050053">
    <property type="entry name" value="ATPase_alpha/beta_chains"/>
</dbReference>
<dbReference type="GO" id="GO:0016887">
    <property type="term" value="F:ATP hydrolysis activity"/>
    <property type="evidence" value="ECO:0007669"/>
    <property type="project" value="InterPro"/>
</dbReference>
<evidence type="ECO:0000256" key="9">
    <source>
        <dbReference type="ARBA" id="ARBA00024342"/>
    </source>
</evidence>
<dbReference type="GO" id="GO:0005737">
    <property type="term" value="C:cytoplasm"/>
    <property type="evidence" value="ECO:0007669"/>
    <property type="project" value="UniProtKB-SubCell"/>
</dbReference>
<dbReference type="EC" id="7.4.2.8" evidence="10"/>
<dbReference type="Pfam" id="PF00006">
    <property type="entry name" value="ATP-synt_ab"/>
    <property type="match status" value="1"/>
</dbReference>
<dbReference type="InterPro" id="IPR040627">
    <property type="entry name" value="T3SS_ATPase_C"/>
</dbReference>
<evidence type="ECO:0000313" key="14">
    <source>
        <dbReference type="EMBL" id="GJD91455.1"/>
    </source>
</evidence>
<dbReference type="GO" id="GO:0046961">
    <property type="term" value="F:proton-transporting ATPase activity, rotational mechanism"/>
    <property type="evidence" value="ECO:0007669"/>
    <property type="project" value="InterPro"/>
</dbReference>
<keyword evidence="5" id="KW-0067">ATP-binding</keyword>
<reference evidence="14" key="2">
    <citation type="submission" date="2021-08" db="EMBL/GenBank/DDBJ databases">
        <authorList>
            <person name="Tani A."/>
            <person name="Ola A."/>
            <person name="Ogura Y."/>
            <person name="Katsura K."/>
            <person name="Hayashi T."/>
        </authorList>
    </citation>
    <scope>NUCLEOTIDE SEQUENCE</scope>
    <source>
        <strain evidence="14">DSM 16372</strain>
    </source>
</reference>
<dbReference type="InterPro" id="IPR003593">
    <property type="entry name" value="AAA+_ATPase"/>
</dbReference>
<sequence>MNRPLPPPDGAAVARERAERIRARLGRVLPEVATRAAAFDPYAVTGRVRKVVGTIIHASVPDVQVGEIVELITRQTGLRLFAECVGFLDEEALLAPIGETQGVSPRTEVRRTGRVQAVAVGPGLLGRVIDGMGAFIDGRDLPFEPETHYPVYQDPPDPMRRRVIDTPLSLGVRALDGILTCGEGQRMGIFAAAGGGKSTLLSMLVKGADVDVTVLALIGERGREVREFIEHDLGPEGMARAIIVCATSDRSSMERAKAAFVATAIAEYFRDQGQRVLFLMDSVTRFARAQREIGLAAGEPPTRRGFPPSVFANLPKLMERVGMNDRGSITALYTVLVEGDDMNEPVADETRSILDGHIVLSRKLAAANHYPAIDILASKSRVMGAVTTPEHRAMAGRVNAWLAAYADVELLVKVGEYKRGNDPDSDLAIAKYKPINAFLQQRTDEFDSFEITQQKLRALTR</sequence>
<feature type="domain" description="AAA+ ATPase" evidence="13">
    <location>
        <begin position="183"/>
        <end position="364"/>
    </location>
</feature>
<dbReference type="InterPro" id="IPR027417">
    <property type="entry name" value="P-loop_NTPase"/>
</dbReference>
<evidence type="ECO:0000259" key="13">
    <source>
        <dbReference type="SMART" id="SM00382"/>
    </source>
</evidence>
<dbReference type="PANTHER" id="PTHR15184:SF9">
    <property type="entry name" value="SPI-1 TYPE 3 SECRETION SYSTEM ATPASE"/>
    <property type="match status" value="1"/>
</dbReference>
<organism evidence="14 15">
    <name type="scientific">Methylobacterium hispanicum</name>
    <dbReference type="NCBI Taxonomy" id="270350"/>
    <lineage>
        <taxon>Bacteria</taxon>
        <taxon>Pseudomonadati</taxon>
        <taxon>Pseudomonadota</taxon>
        <taxon>Alphaproteobacteria</taxon>
        <taxon>Hyphomicrobiales</taxon>
        <taxon>Methylobacteriaceae</taxon>
        <taxon>Methylobacterium</taxon>
    </lineage>
</organism>
<dbReference type="NCBIfam" id="NF005391">
    <property type="entry name" value="PRK06936.1"/>
    <property type="match status" value="1"/>
</dbReference>
<keyword evidence="15" id="KW-1185">Reference proteome</keyword>
<keyword evidence="8" id="KW-0843">Virulence</keyword>
<dbReference type="PANTHER" id="PTHR15184">
    <property type="entry name" value="ATP SYNTHASE"/>
    <property type="match status" value="1"/>
</dbReference>
<dbReference type="InterPro" id="IPR013380">
    <property type="entry name" value="ATPase_T3SS_SctN"/>
</dbReference>
<keyword evidence="6" id="KW-0653">Protein transport</keyword>
<dbReference type="FunFam" id="3.40.50.12240:FF:000002">
    <property type="entry name" value="Flagellum-specific ATP synthase FliI"/>
    <property type="match status" value="1"/>
</dbReference>
<gene>
    <name evidence="14" type="primary">yscN_2</name>
    <name evidence="14" type="ORF">BHAOGJBA_5003</name>
</gene>
<comment type="subcellular location">
    <subcellularLocation>
        <location evidence="1">Cytoplasm</location>
    </subcellularLocation>
</comment>
<dbReference type="EMBL" id="BPQO01000027">
    <property type="protein sequence ID" value="GJD91455.1"/>
    <property type="molecule type" value="Genomic_DNA"/>
</dbReference>
<dbReference type="GO" id="GO:0046933">
    <property type="term" value="F:proton-transporting ATP synthase activity, rotational mechanism"/>
    <property type="evidence" value="ECO:0007669"/>
    <property type="project" value="TreeGrafter"/>
</dbReference>
<dbReference type="AlphaFoldDB" id="A0AAV4ZV88"/>
<evidence type="ECO:0000256" key="12">
    <source>
        <dbReference type="ARBA" id="ARBA00034006"/>
    </source>
</evidence>
<evidence type="ECO:0000256" key="8">
    <source>
        <dbReference type="ARBA" id="ARBA00023026"/>
    </source>
</evidence>
<dbReference type="NCBIfam" id="TIGR01026">
    <property type="entry name" value="fliI_yscN"/>
    <property type="match status" value="1"/>
</dbReference>
<dbReference type="InterPro" id="IPR005714">
    <property type="entry name" value="ATPase_T3SS_FliI/YscN"/>
</dbReference>
<dbReference type="CDD" id="cd18117">
    <property type="entry name" value="ATP-synt_flagellum-secretory_path_III_N"/>
    <property type="match status" value="1"/>
</dbReference>
<evidence type="ECO:0000256" key="1">
    <source>
        <dbReference type="ARBA" id="ARBA00004496"/>
    </source>
</evidence>
<keyword evidence="3" id="KW-0963">Cytoplasm</keyword>
<dbReference type="NCBIfam" id="TIGR02546">
    <property type="entry name" value="III_secr_ATP"/>
    <property type="match status" value="1"/>
</dbReference>
<dbReference type="GO" id="GO:0005524">
    <property type="term" value="F:ATP binding"/>
    <property type="evidence" value="ECO:0007669"/>
    <property type="project" value="UniProtKB-KW"/>
</dbReference>
<name>A0AAV4ZV88_9HYPH</name>
<evidence type="ECO:0000256" key="2">
    <source>
        <dbReference type="ARBA" id="ARBA00022448"/>
    </source>
</evidence>
<dbReference type="Gene3D" id="3.40.50.12240">
    <property type="match status" value="1"/>
</dbReference>
<dbReference type="Proteomes" id="UP001055247">
    <property type="component" value="Unassembled WGS sequence"/>
</dbReference>
<evidence type="ECO:0000256" key="7">
    <source>
        <dbReference type="ARBA" id="ARBA00022967"/>
    </source>
</evidence>
<dbReference type="SUPFAM" id="SSF52540">
    <property type="entry name" value="P-loop containing nucleoside triphosphate hydrolases"/>
    <property type="match status" value="1"/>
</dbReference>
<evidence type="ECO:0000256" key="10">
    <source>
        <dbReference type="ARBA" id="ARBA00024382"/>
    </source>
</evidence>
<dbReference type="Pfam" id="PF18269">
    <property type="entry name" value="T3SS_ATPase_C"/>
    <property type="match status" value="1"/>
</dbReference>